<proteinExistence type="predicted"/>
<gene>
    <name evidence="1" type="ORF">GKZ89_18335</name>
</gene>
<dbReference type="AlphaFoldDB" id="A0A7X2SA56"/>
<dbReference type="EMBL" id="WMIB01000027">
    <property type="protein sequence ID" value="MTH55356.1"/>
    <property type="molecule type" value="Genomic_DNA"/>
</dbReference>
<reference evidence="1 2" key="1">
    <citation type="journal article" date="2017" name="Int. J. Syst. Evol. Microbiol.">
        <title>Bacillus mangrovi sp. nov., isolated from a sediment sample from a mangrove forest.</title>
        <authorList>
            <person name="Gupta V."/>
            <person name="Singh P.K."/>
            <person name="Korpole S."/>
            <person name="Tanuku N.R.S."/>
            <person name="Pinnaka A.K."/>
        </authorList>
    </citation>
    <scope>NUCLEOTIDE SEQUENCE [LARGE SCALE GENOMIC DNA]</scope>
    <source>
        <strain evidence="1 2">KCTC 33872</strain>
    </source>
</reference>
<protein>
    <submittedName>
        <fullName evidence="1">Uncharacterized protein</fullName>
    </submittedName>
</protein>
<sequence>MINKMASLNYIFWLKSSLPEQVFKEPKVLLFNEFYSMLDNEMWPLLQYLAKKNNDQAIYVSDISRVRRTWKGEKNIISIPVTTHKKNYLSIMDNHSLNVEPEQIIWFSDSASWGIWAERTWDICILNNDFSNEYFGGWEKLNQDVLELIQDKWIRGEYDQNIDVLKRNYK</sequence>
<name>A0A7X2SA56_9BACI</name>
<comment type="caution">
    <text evidence="1">The sequence shown here is derived from an EMBL/GenBank/DDBJ whole genome shotgun (WGS) entry which is preliminary data.</text>
</comment>
<dbReference type="Proteomes" id="UP000434639">
    <property type="component" value="Unassembled WGS sequence"/>
</dbReference>
<evidence type="ECO:0000313" key="2">
    <source>
        <dbReference type="Proteomes" id="UP000434639"/>
    </source>
</evidence>
<organism evidence="1 2">
    <name type="scientific">Metabacillus mangrovi</name>
    <dbReference type="NCBI Taxonomy" id="1491830"/>
    <lineage>
        <taxon>Bacteria</taxon>
        <taxon>Bacillati</taxon>
        <taxon>Bacillota</taxon>
        <taxon>Bacilli</taxon>
        <taxon>Bacillales</taxon>
        <taxon>Bacillaceae</taxon>
        <taxon>Metabacillus</taxon>
    </lineage>
</organism>
<dbReference type="RefSeq" id="WP_155113855.1">
    <property type="nucleotide sequence ID" value="NZ_WMIB01000027.1"/>
</dbReference>
<keyword evidence="2" id="KW-1185">Reference proteome</keyword>
<evidence type="ECO:0000313" key="1">
    <source>
        <dbReference type="EMBL" id="MTH55356.1"/>
    </source>
</evidence>
<dbReference type="OrthoDB" id="3522337at2"/>
<accession>A0A7X2SA56</accession>